<evidence type="ECO:0000256" key="4">
    <source>
        <dbReference type="ARBA" id="ARBA00012196"/>
    </source>
</evidence>
<dbReference type="Proteomes" id="UP000515204">
    <property type="component" value="Unplaced"/>
</dbReference>
<evidence type="ECO:0000256" key="14">
    <source>
        <dbReference type="ARBA" id="ARBA00033080"/>
    </source>
</evidence>
<evidence type="ECO:0000256" key="10">
    <source>
        <dbReference type="ARBA" id="ARBA00023157"/>
    </source>
</evidence>
<protein>
    <recommendedName>
        <fullName evidence="5">GDP-fucose protein O-fucosyltransferase 1</fullName>
        <ecNumber evidence="4">2.4.1.221</ecNumber>
    </recommendedName>
    <alternativeName>
        <fullName evidence="14">Peptide-O-fucosyltransferase 1</fullName>
    </alternativeName>
</protein>
<proteinExistence type="inferred from homology"/>
<evidence type="ECO:0000256" key="16">
    <source>
        <dbReference type="ARBA" id="ARBA00048647"/>
    </source>
</evidence>
<evidence type="ECO:0000313" key="21">
    <source>
        <dbReference type="RefSeq" id="XP_014479319.1"/>
    </source>
</evidence>
<dbReference type="CTD" id="36564"/>
<evidence type="ECO:0000256" key="5">
    <source>
        <dbReference type="ARBA" id="ARBA00021745"/>
    </source>
</evidence>
<sequence length="383" mass="44010">MPRILIFTLFFINFYVAFCRDIDIDNNGYIIYCPCMGRFGNQADHFLGALGFAKSLNRTLVLPPWVEYRTGETRSRQVPFDTYFNVSQVQSCHKALLMENFMRDVAPSIWPPEERVSFCYSPRGKEGDSCKAKDGNPFGPFWDTYNIDFVKSEFYGPLHYEMYHTDMKIQWRKRYPAVTWPVMAFTGAPASFPVQYENKKLHACLNWNANMLDKAKNFIKKTLPKGAFVGIHLRNGFDWVRACEFISTTPNLFAAPQCLGYRNERGKATPSMCLPSFDLIVRHLKRVIRNSNDVKSVFVASDGNHTLNELGRALARMKIPVFRQEPPASPHLDLAVLGRANYFIGNCISSFSAFVAREREVKGFPTYFWGFPNERSSISHEEL</sequence>
<evidence type="ECO:0000256" key="2">
    <source>
        <dbReference type="ARBA" id="ARBA00004922"/>
    </source>
</evidence>
<comment type="similarity">
    <text evidence="3">Belongs to the glycosyltransferase 65 family.</text>
</comment>
<evidence type="ECO:0000256" key="7">
    <source>
        <dbReference type="ARBA" id="ARBA00022679"/>
    </source>
</evidence>
<dbReference type="Pfam" id="PF10250">
    <property type="entry name" value="O-FucT"/>
    <property type="match status" value="1"/>
</dbReference>
<keyword evidence="7" id="KW-0808">Transferase</keyword>
<dbReference type="EC" id="2.4.1.221" evidence="4"/>
<dbReference type="PANTHER" id="PTHR21420:SF10">
    <property type="entry name" value="GDP-FUCOSE PROTEIN O-FUCOSYLTRANSFERASE 1"/>
    <property type="match status" value="1"/>
</dbReference>
<dbReference type="CDD" id="cd11302">
    <property type="entry name" value="O-FucT-1"/>
    <property type="match status" value="1"/>
</dbReference>
<keyword evidence="12" id="KW-0294">Fucose metabolism</keyword>
<keyword evidence="8" id="KW-0256">Endoplasmic reticulum</keyword>
<dbReference type="GO" id="GO:0005783">
    <property type="term" value="C:endoplasmic reticulum"/>
    <property type="evidence" value="ECO:0007669"/>
    <property type="project" value="UniProtKB-SubCell"/>
</dbReference>
<keyword evidence="9" id="KW-0914">Notch signaling pathway</keyword>
<comment type="catalytic activity">
    <reaction evidence="15">
        <text>L-threonyl-[protein] + GDP-beta-L-fucose = 3-O-(alpha-L-fucosyl)-L-threonyl-[protein] + GDP + H(+)</text>
        <dbReference type="Rhea" id="RHEA:70491"/>
        <dbReference type="Rhea" id="RHEA-COMP:11060"/>
        <dbReference type="Rhea" id="RHEA-COMP:17915"/>
        <dbReference type="ChEBI" id="CHEBI:15378"/>
        <dbReference type="ChEBI" id="CHEBI:30013"/>
        <dbReference type="ChEBI" id="CHEBI:57273"/>
        <dbReference type="ChEBI" id="CHEBI:58189"/>
        <dbReference type="ChEBI" id="CHEBI:189631"/>
        <dbReference type="EC" id="2.4.1.221"/>
    </reaction>
    <physiologicalReaction direction="left-to-right" evidence="15">
        <dbReference type="Rhea" id="RHEA:70492"/>
    </physiologicalReaction>
</comment>
<dbReference type="PANTHER" id="PTHR21420">
    <property type="entry name" value="GDP-FUCOSE PROTEIN O-FUCOSYLTRANSFERASE 1"/>
    <property type="match status" value="1"/>
</dbReference>
<evidence type="ECO:0000313" key="18">
    <source>
        <dbReference type="Proteomes" id="UP000515204"/>
    </source>
</evidence>
<comment type="pathway">
    <text evidence="2">Protein modification; protein glycosylation.</text>
</comment>
<keyword evidence="13" id="KW-0119">Carbohydrate metabolism</keyword>
<dbReference type="Gene3D" id="3.40.50.11350">
    <property type="match status" value="1"/>
</dbReference>
<dbReference type="GO" id="GO:0006004">
    <property type="term" value="P:fucose metabolic process"/>
    <property type="evidence" value="ECO:0007669"/>
    <property type="project" value="UniProtKB-KW"/>
</dbReference>
<dbReference type="UniPathway" id="UPA00378"/>
<evidence type="ECO:0000256" key="6">
    <source>
        <dbReference type="ARBA" id="ARBA00022676"/>
    </source>
</evidence>
<keyword evidence="11" id="KW-0325">Glycoprotein</keyword>
<comment type="subcellular location">
    <subcellularLocation>
        <location evidence="1">Endoplasmic reticulum</location>
    </subcellularLocation>
</comment>
<evidence type="ECO:0000256" key="15">
    <source>
        <dbReference type="ARBA" id="ARBA00047273"/>
    </source>
</evidence>
<evidence type="ECO:0000256" key="1">
    <source>
        <dbReference type="ARBA" id="ARBA00004240"/>
    </source>
</evidence>
<evidence type="ECO:0000256" key="3">
    <source>
        <dbReference type="ARBA" id="ARBA00010626"/>
    </source>
</evidence>
<dbReference type="RefSeq" id="XP_014479319.1">
    <property type="nucleotide sequence ID" value="XM_014623833.1"/>
</dbReference>
<organism evidence="18 20">
    <name type="scientific">Dinoponera quadriceps</name>
    <name type="common">South American ant</name>
    <dbReference type="NCBI Taxonomy" id="609295"/>
    <lineage>
        <taxon>Eukaryota</taxon>
        <taxon>Metazoa</taxon>
        <taxon>Ecdysozoa</taxon>
        <taxon>Arthropoda</taxon>
        <taxon>Hexapoda</taxon>
        <taxon>Insecta</taxon>
        <taxon>Pterygota</taxon>
        <taxon>Neoptera</taxon>
        <taxon>Endopterygota</taxon>
        <taxon>Hymenoptera</taxon>
        <taxon>Apocrita</taxon>
        <taxon>Aculeata</taxon>
        <taxon>Formicoidea</taxon>
        <taxon>Formicidae</taxon>
        <taxon>Ponerinae</taxon>
        <taxon>Ponerini</taxon>
        <taxon>Dinoponera</taxon>
    </lineage>
</organism>
<dbReference type="Gene3D" id="3.40.50.11340">
    <property type="match status" value="1"/>
</dbReference>
<name>A0A6P3XLH6_DINQU</name>
<reference evidence="19 20" key="1">
    <citation type="submission" date="2025-04" db="UniProtKB">
        <authorList>
            <consortium name="RefSeq"/>
        </authorList>
    </citation>
    <scope>IDENTIFICATION</scope>
</reference>
<evidence type="ECO:0000256" key="12">
    <source>
        <dbReference type="ARBA" id="ARBA00023253"/>
    </source>
</evidence>
<gene>
    <name evidence="19 20 21" type="primary">LOC106746801</name>
</gene>
<evidence type="ECO:0000313" key="20">
    <source>
        <dbReference type="RefSeq" id="XP_014479316.1"/>
    </source>
</evidence>
<keyword evidence="17" id="KW-0732">Signal</keyword>
<evidence type="ECO:0000256" key="17">
    <source>
        <dbReference type="SAM" id="SignalP"/>
    </source>
</evidence>
<feature type="chain" id="PRO_5044646771" description="GDP-fucose protein O-fucosyltransferase 1" evidence="17">
    <location>
        <begin position="20"/>
        <end position="383"/>
    </location>
</feature>
<keyword evidence="10" id="KW-1015">Disulfide bond</keyword>
<accession>A0A6P3XLH6</accession>
<keyword evidence="18" id="KW-1185">Reference proteome</keyword>
<feature type="signal peptide" evidence="17">
    <location>
        <begin position="1"/>
        <end position="19"/>
    </location>
</feature>
<dbReference type="RefSeq" id="XP_014479315.1">
    <property type="nucleotide sequence ID" value="XM_014623829.1"/>
</dbReference>
<comment type="catalytic activity">
    <reaction evidence="16">
        <text>L-seryl-[protein] + GDP-beta-L-fucose = 3-O-(alpha-L-fucosyl)-L-seryl-[protein] + GDP + H(+)</text>
        <dbReference type="Rhea" id="RHEA:63644"/>
        <dbReference type="Rhea" id="RHEA-COMP:9863"/>
        <dbReference type="Rhea" id="RHEA-COMP:17914"/>
        <dbReference type="ChEBI" id="CHEBI:15378"/>
        <dbReference type="ChEBI" id="CHEBI:29999"/>
        <dbReference type="ChEBI" id="CHEBI:57273"/>
        <dbReference type="ChEBI" id="CHEBI:58189"/>
        <dbReference type="ChEBI" id="CHEBI:189632"/>
        <dbReference type="EC" id="2.4.1.221"/>
    </reaction>
    <physiologicalReaction direction="left-to-right" evidence="16">
        <dbReference type="Rhea" id="RHEA:63645"/>
    </physiologicalReaction>
</comment>
<dbReference type="KEGG" id="dqu:106746801"/>
<dbReference type="InterPro" id="IPR039922">
    <property type="entry name" value="POFUT1"/>
</dbReference>
<keyword evidence="6" id="KW-0328">Glycosyltransferase</keyword>
<dbReference type="InterPro" id="IPR019378">
    <property type="entry name" value="GDP-Fuc_O-FucTrfase"/>
</dbReference>
<dbReference type="GO" id="GO:0046922">
    <property type="term" value="F:peptide-O-fucosyltransferase activity"/>
    <property type="evidence" value="ECO:0007669"/>
    <property type="project" value="UniProtKB-EC"/>
</dbReference>
<evidence type="ECO:0000256" key="13">
    <source>
        <dbReference type="ARBA" id="ARBA00023277"/>
    </source>
</evidence>
<evidence type="ECO:0000256" key="11">
    <source>
        <dbReference type="ARBA" id="ARBA00023180"/>
    </source>
</evidence>
<dbReference type="GeneID" id="106746801"/>
<evidence type="ECO:0000256" key="9">
    <source>
        <dbReference type="ARBA" id="ARBA00022976"/>
    </source>
</evidence>
<evidence type="ECO:0000313" key="19">
    <source>
        <dbReference type="RefSeq" id="XP_014479315.1"/>
    </source>
</evidence>
<dbReference type="OrthoDB" id="10050276at2759"/>
<evidence type="ECO:0000256" key="8">
    <source>
        <dbReference type="ARBA" id="ARBA00022824"/>
    </source>
</evidence>
<dbReference type="AlphaFoldDB" id="A0A6P3XLH6"/>
<dbReference type="GO" id="GO:0007219">
    <property type="term" value="P:Notch signaling pathway"/>
    <property type="evidence" value="ECO:0007669"/>
    <property type="project" value="UniProtKB-KW"/>
</dbReference>
<dbReference type="RefSeq" id="XP_014479316.1">
    <property type="nucleotide sequence ID" value="XM_014623830.1"/>
</dbReference>